<feature type="compositionally biased region" description="Low complexity" evidence="1">
    <location>
        <begin position="330"/>
        <end position="345"/>
    </location>
</feature>
<dbReference type="EMBL" id="CP093443">
    <property type="protein sequence ID" value="UVI36778.1"/>
    <property type="molecule type" value="Genomic_DNA"/>
</dbReference>
<keyword evidence="3" id="KW-1185">Reference proteome</keyword>
<dbReference type="InterPro" id="IPR049249">
    <property type="entry name" value="DUF6882"/>
</dbReference>
<accession>A0ABY5SQG1</accession>
<reference evidence="2" key="1">
    <citation type="submission" date="2022-03" db="EMBL/GenBank/DDBJ databases">
        <title>Brevibacterium spongiae sp. nov., isolated from marine sponge.</title>
        <authorList>
            <person name="Li Z."/>
            <person name="Zhang M."/>
        </authorList>
    </citation>
    <scope>NUCLEOTIDE SEQUENCE</scope>
    <source>
        <strain evidence="2">WHS-Z9</strain>
    </source>
</reference>
<feature type="region of interest" description="Disordered" evidence="1">
    <location>
        <begin position="241"/>
        <end position="375"/>
    </location>
</feature>
<feature type="compositionally biased region" description="Basic and acidic residues" evidence="1">
    <location>
        <begin position="348"/>
        <end position="363"/>
    </location>
</feature>
<evidence type="ECO:0000256" key="1">
    <source>
        <dbReference type="SAM" id="MobiDB-lite"/>
    </source>
</evidence>
<gene>
    <name evidence="2" type="ORF">L1F31_03710</name>
</gene>
<dbReference type="RefSeq" id="WP_265419347.1">
    <property type="nucleotide sequence ID" value="NZ_CP093443.1"/>
</dbReference>
<evidence type="ECO:0000313" key="3">
    <source>
        <dbReference type="Proteomes" id="UP001064879"/>
    </source>
</evidence>
<name>A0ABY5SQG1_9MICO</name>
<sequence>MSSTLQDLVNRAVFYSTEVQTHFGGLIADAEWEVDFGADPHLTFSSSDGVVLRARPHLLGSESSRDKTWLWGWENVNDFPEAVVGLSHEVRKFGAAEEVAELTTAELDLDEELALRLTLAAKEATGKWAHYPAGAGAGTTVWLLIESPEITLPEPQVKVSVRALMQGLTQTTVSDHRAAIDAYVAKRGIPVRELPDGGLRMLFADGSADLSFDSERRISNCDMNTPLEGEAAEQFAVAGHTPAEATPSTPTPSAGASADTRPAVQSSPAGSATTPSPAEAAPTSGAGADSATGPGSRDSVREEPAAPSAEEHSPADSVPAEEPAADDSVDSAAAERAAAEPQPQSSGEDEHKAEEPSAKEDKPKKKGLFSKLFGR</sequence>
<feature type="compositionally biased region" description="Basic and acidic residues" evidence="1">
    <location>
        <begin position="298"/>
        <end position="314"/>
    </location>
</feature>
<feature type="compositionally biased region" description="Basic residues" evidence="1">
    <location>
        <begin position="364"/>
        <end position="375"/>
    </location>
</feature>
<protein>
    <submittedName>
        <fullName evidence="2">Uncharacterized protein</fullName>
    </submittedName>
</protein>
<feature type="compositionally biased region" description="Low complexity" evidence="1">
    <location>
        <begin position="241"/>
        <end position="288"/>
    </location>
</feature>
<proteinExistence type="predicted"/>
<dbReference type="Proteomes" id="UP001064879">
    <property type="component" value="Chromosome"/>
</dbReference>
<organism evidence="2 3">
    <name type="scientific">Brevibacterium spongiae</name>
    <dbReference type="NCBI Taxonomy" id="2909672"/>
    <lineage>
        <taxon>Bacteria</taxon>
        <taxon>Bacillati</taxon>
        <taxon>Actinomycetota</taxon>
        <taxon>Actinomycetes</taxon>
        <taxon>Micrococcales</taxon>
        <taxon>Brevibacteriaceae</taxon>
        <taxon>Brevibacterium</taxon>
    </lineage>
</organism>
<evidence type="ECO:0000313" key="2">
    <source>
        <dbReference type="EMBL" id="UVI36778.1"/>
    </source>
</evidence>
<dbReference type="Pfam" id="PF21813">
    <property type="entry name" value="DUF6882"/>
    <property type="match status" value="1"/>
</dbReference>